<sequence length="875" mass="97097">MAEKKDRVLLADAVAPVRYVLTLEPCLDAPAEGQKPDDVFVFDGHVAIELDVRRATANIEVNAHELTAHSAVLKAADGVSDAGVAVTGMHHDVKKQVLTIQTDKELALGKCVLEIHFKGSLNDKMAGFYRSAYKDAASGAQKYMAVTQFEPTDARRAFPCFDEPDLKAVFSVKLITPSHLDCISNMPVKDSQPHKGDKKIVTFEDSPIMSTYLLAFLVGEFDFVEGRTAEGVLIRVYTLKNNSHLGHFALDVGMKTLSFFTKFFEIPYPLPKLDMIAVPDFSAGAMENWGCVTYRETALLLDPKNSSAAAKSRVAEVVAHELAHQWFGNLVTMEWWVDLWLNEGFATWAADLAVDTMFPDWETWVQFVGGTYSGALRLDALRSSHPIEVPVKEAQEVNEIFDHISYYKGASAIRMLANHLSVEKFRQGLVVYLNRHKYQNTVTEDLWKALEEASGMSVAPMMRSWTKQTGYPVIRVSGGGADELVCSQLRFLSNGEVLDEDKQAKWIVPLSYVTPDGDEQRVVMDGETATLHAGKSAWVKLNSGQSGIYRVCYTAEQYEQLMAPIRSKELGVVDRLGLLMDAMALSRAGLISTVRALDLMTAFNEETDYTCVSTVIGSLHEISDVFGATDLELRANVAKLGRALLAKVTAKVGWTAGSEDGHVGSLLRSAALTAMQGFDDPATVAEAQRRFAEFEKDNASLPADLRIPVFFAAVKNGGKPEYEVLRQLHDTSDLNEERVRCLRAMAKTKDLEQLKTFRDWGTANVKAQDMMYVMSGMAANPLGIDMAWEYLKTQWNVWLEKYGSGNFMLTRFMELATSGFVTESKAKDVEEFFKTVDTAGVERKLAQCTEGIRVRAAWVGRDQQAVADWLKAFKE</sequence>
<evidence type="ECO:0000256" key="10">
    <source>
        <dbReference type="PIRSR" id="PIRSR634016-4"/>
    </source>
</evidence>
<accession>A0A5J4Z5X1</accession>
<feature type="domain" description="ERAP1-like C-terminal" evidence="13">
    <location>
        <begin position="538"/>
        <end position="853"/>
    </location>
</feature>
<dbReference type="Gene3D" id="2.60.40.1910">
    <property type="match status" value="1"/>
</dbReference>
<keyword evidence="3 11" id="KW-0645">Protease</keyword>
<evidence type="ECO:0000259" key="14">
    <source>
        <dbReference type="Pfam" id="PF17900"/>
    </source>
</evidence>
<feature type="domain" description="Peptidase M1 membrane alanine aminopeptidase" evidence="12">
    <location>
        <begin position="248"/>
        <end position="465"/>
    </location>
</feature>
<dbReference type="InterPro" id="IPR001930">
    <property type="entry name" value="Peptidase_M1"/>
</dbReference>
<gene>
    <name evidence="15" type="ORF">FVE85_5828</name>
</gene>
<dbReference type="GO" id="GO:0016020">
    <property type="term" value="C:membrane"/>
    <property type="evidence" value="ECO:0007669"/>
    <property type="project" value="TreeGrafter"/>
</dbReference>
<dbReference type="FunFam" id="2.60.40.1730:FF:000002">
    <property type="entry name" value="Aminopeptidase"/>
    <property type="match status" value="1"/>
</dbReference>
<evidence type="ECO:0000256" key="7">
    <source>
        <dbReference type="ARBA" id="ARBA00023049"/>
    </source>
</evidence>
<evidence type="ECO:0000256" key="3">
    <source>
        <dbReference type="ARBA" id="ARBA00022670"/>
    </source>
</evidence>
<keyword evidence="4 9" id="KW-0479">Metal-binding</keyword>
<keyword evidence="6 9" id="KW-0862">Zinc</keyword>
<dbReference type="Gene3D" id="1.25.50.20">
    <property type="match status" value="1"/>
</dbReference>
<evidence type="ECO:0000313" key="15">
    <source>
        <dbReference type="EMBL" id="KAA8498243.1"/>
    </source>
</evidence>
<feature type="binding site" evidence="9">
    <location>
        <position position="320"/>
    </location>
    <ligand>
        <name>Zn(2+)</name>
        <dbReference type="ChEBI" id="CHEBI:29105"/>
        <note>catalytic</note>
    </ligand>
</feature>
<dbReference type="OMA" id="MMEYVAI"/>
<keyword evidence="16" id="KW-1185">Reference proteome</keyword>
<dbReference type="CDD" id="cd09601">
    <property type="entry name" value="M1_APN-Q_like"/>
    <property type="match status" value="1"/>
</dbReference>
<dbReference type="FunFam" id="1.25.50.20:FF:000002">
    <property type="entry name" value="Aminopeptidase"/>
    <property type="match status" value="1"/>
</dbReference>
<dbReference type="GO" id="GO:0070006">
    <property type="term" value="F:metalloaminopeptidase activity"/>
    <property type="evidence" value="ECO:0007669"/>
    <property type="project" value="TreeGrafter"/>
</dbReference>
<dbReference type="Proteomes" id="UP000324585">
    <property type="component" value="Unassembled WGS sequence"/>
</dbReference>
<dbReference type="GO" id="GO:0043171">
    <property type="term" value="P:peptide catabolic process"/>
    <property type="evidence" value="ECO:0007669"/>
    <property type="project" value="TreeGrafter"/>
</dbReference>
<protein>
    <recommendedName>
        <fullName evidence="11">Aminopeptidase</fullName>
        <ecNumber evidence="11">3.4.11.-</ecNumber>
    </recommendedName>
</protein>
<dbReference type="Pfam" id="PF11838">
    <property type="entry name" value="ERAP1_C"/>
    <property type="match status" value="1"/>
</dbReference>
<dbReference type="FunFam" id="1.10.390.10:FF:000001">
    <property type="entry name" value="Aminopeptidase"/>
    <property type="match status" value="1"/>
</dbReference>
<dbReference type="AlphaFoldDB" id="A0A5J4Z5X1"/>
<dbReference type="PRINTS" id="PR00756">
    <property type="entry name" value="ALADIPTASE"/>
</dbReference>
<dbReference type="Pfam" id="PF17900">
    <property type="entry name" value="Peptidase_M1_N"/>
    <property type="match status" value="1"/>
</dbReference>
<evidence type="ECO:0000256" key="11">
    <source>
        <dbReference type="RuleBase" id="RU364040"/>
    </source>
</evidence>
<dbReference type="GO" id="GO:0006508">
    <property type="term" value="P:proteolysis"/>
    <property type="evidence" value="ECO:0007669"/>
    <property type="project" value="UniProtKB-KW"/>
</dbReference>
<feature type="domain" description="Aminopeptidase N-like N-terminal" evidence="14">
    <location>
        <begin position="16"/>
        <end position="213"/>
    </location>
</feature>
<evidence type="ECO:0000256" key="2">
    <source>
        <dbReference type="ARBA" id="ARBA00022438"/>
    </source>
</evidence>
<dbReference type="InterPro" id="IPR024571">
    <property type="entry name" value="ERAP1-like_C_dom"/>
</dbReference>
<dbReference type="PANTHER" id="PTHR11533">
    <property type="entry name" value="PROTEASE M1 ZINC METALLOPROTEASE"/>
    <property type="match status" value="1"/>
</dbReference>
<feature type="active site" description="Proton acceptor" evidence="8">
    <location>
        <position position="321"/>
    </location>
</feature>
<proteinExistence type="inferred from homology"/>
<evidence type="ECO:0000256" key="9">
    <source>
        <dbReference type="PIRSR" id="PIRSR634016-3"/>
    </source>
</evidence>
<dbReference type="OrthoDB" id="275509at2759"/>
<comment type="similarity">
    <text evidence="1 11">Belongs to the peptidase M1 family.</text>
</comment>
<feature type="binding site" evidence="9">
    <location>
        <position position="343"/>
    </location>
    <ligand>
        <name>Zn(2+)</name>
        <dbReference type="ChEBI" id="CHEBI:29105"/>
        <note>catalytic</note>
    </ligand>
</feature>
<dbReference type="InterPro" id="IPR042097">
    <property type="entry name" value="Aminopeptidase_N-like_N_sf"/>
</dbReference>
<dbReference type="Gene3D" id="1.10.390.10">
    <property type="entry name" value="Neutral Protease Domain 2"/>
    <property type="match status" value="1"/>
</dbReference>
<dbReference type="InterPro" id="IPR050344">
    <property type="entry name" value="Peptidase_M1_aminopeptidases"/>
</dbReference>
<organism evidence="15 16">
    <name type="scientific">Porphyridium purpureum</name>
    <name type="common">Red alga</name>
    <name type="synonym">Porphyridium cruentum</name>
    <dbReference type="NCBI Taxonomy" id="35688"/>
    <lineage>
        <taxon>Eukaryota</taxon>
        <taxon>Rhodophyta</taxon>
        <taxon>Bangiophyceae</taxon>
        <taxon>Porphyridiales</taxon>
        <taxon>Porphyridiaceae</taxon>
        <taxon>Porphyridium</taxon>
    </lineage>
</organism>
<evidence type="ECO:0000256" key="8">
    <source>
        <dbReference type="PIRSR" id="PIRSR634016-1"/>
    </source>
</evidence>
<feature type="binding site" evidence="9">
    <location>
        <position position="324"/>
    </location>
    <ligand>
        <name>Zn(2+)</name>
        <dbReference type="ChEBI" id="CHEBI:29105"/>
        <note>catalytic</note>
    </ligand>
</feature>
<dbReference type="SUPFAM" id="SSF63737">
    <property type="entry name" value="Leukotriene A4 hydrolase N-terminal domain"/>
    <property type="match status" value="1"/>
</dbReference>
<dbReference type="GO" id="GO:0008270">
    <property type="term" value="F:zinc ion binding"/>
    <property type="evidence" value="ECO:0007669"/>
    <property type="project" value="UniProtKB-UniRule"/>
</dbReference>
<evidence type="ECO:0000259" key="12">
    <source>
        <dbReference type="Pfam" id="PF01433"/>
    </source>
</evidence>
<reference evidence="16" key="1">
    <citation type="journal article" date="2019" name="Nat. Commun.">
        <title>Expansion of phycobilisome linker gene families in mesophilic red algae.</title>
        <authorList>
            <person name="Lee J."/>
            <person name="Kim D."/>
            <person name="Bhattacharya D."/>
            <person name="Yoon H.S."/>
        </authorList>
    </citation>
    <scope>NUCLEOTIDE SEQUENCE [LARGE SCALE GENOMIC DNA]</scope>
    <source>
        <strain evidence="16">CCMP 1328</strain>
    </source>
</reference>
<dbReference type="GO" id="GO:0005615">
    <property type="term" value="C:extracellular space"/>
    <property type="evidence" value="ECO:0007669"/>
    <property type="project" value="TreeGrafter"/>
</dbReference>
<dbReference type="GO" id="GO:0042277">
    <property type="term" value="F:peptide binding"/>
    <property type="evidence" value="ECO:0007669"/>
    <property type="project" value="TreeGrafter"/>
</dbReference>
<keyword evidence="5 11" id="KW-0378">Hydrolase</keyword>
<evidence type="ECO:0000256" key="6">
    <source>
        <dbReference type="ARBA" id="ARBA00022833"/>
    </source>
</evidence>
<dbReference type="EMBL" id="VRMN01000001">
    <property type="protein sequence ID" value="KAA8498243.1"/>
    <property type="molecule type" value="Genomic_DNA"/>
</dbReference>
<dbReference type="InterPro" id="IPR034016">
    <property type="entry name" value="M1_APN-typ"/>
</dbReference>
<evidence type="ECO:0000256" key="4">
    <source>
        <dbReference type="ARBA" id="ARBA00022723"/>
    </source>
</evidence>
<comment type="caution">
    <text evidence="15">The sequence shown here is derived from an EMBL/GenBank/DDBJ whole genome shotgun (WGS) entry which is preliminary data.</text>
</comment>
<name>A0A5J4Z5X1_PORPP</name>
<evidence type="ECO:0000313" key="16">
    <source>
        <dbReference type="Proteomes" id="UP000324585"/>
    </source>
</evidence>
<dbReference type="Gene3D" id="2.60.40.1730">
    <property type="entry name" value="tricorn interacting facor f3 domain"/>
    <property type="match status" value="1"/>
</dbReference>
<dbReference type="GO" id="GO:0005737">
    <property type="term" value="C:cytoplasm"/>
    <property type="evidence" value="ECO:0007669"/>
    <property type="project" value="TreeGrafter"/>
</dbReference>
<dbReference type="InterPro" id="IPR045357">
    <property type="entry name" value="Aminopeptidase_N-like_N"/>
</dbReference>
<dbReference type="EC" id="3.4.11.-" evidence="11"/>
<dbReference type="Pfam" id="PF01433">
    <property type="entry name" value="Peptidase_M1"/>
    <property type="match status" value="1"/>
</dbReference>
<comment type="cofactor">
    <cofactor evidence="9 11">
        <name>Zn(2+)</name>
        <dbReference type="ChEBI" id="CHEBI:29105"/>
    </cofactor>
    <text evidence="9 11">Binds 1 zinc ion per subunit.</text>
</comment>
<dbReference type="InterPro" id="IPR014782">
    <property type="entry name" value="Peptidase_M1_dom"/>
</dbReference>
<evidence type="ECO:0000259" key="13">
    <source>
        <dbReference type="Pfam" id="PF11838"/>
    </source>
</evidence>
<keyword evidence="7 11" id="KW-0482">Metalloprotease</keyword>
<dbReference type="SUPFAM" id="SSF55486">
    <property type="entry name" value="Metalloproteases ('zincins'), catalytic domain"/>
    <property type="match status" value="1"/>
</dbReference>
<evidence type="ECO:0000256" key="5">
    <source>
        <dbReference type="ARBA" id="ARBA00022801"/>
    </source>
</evidence>
<evidence type="ECO:0000256" key="1">
    <source>
        <dbReference type="ARBA" id="ARBA00010136"/>
    </source>
</evidence>
<keyword evidence="2 11" id="KW-0031">Aminopeptidase</keyword>
<dbReference type="PANTHER" id="PTHR11533:SF174">
    <property type="entry name" value="PUROMYCIN-SENSITIVE AMINOPEPTIDASE-RELATED"/>
    <property type="match status" value="1"/>
</dbReference>
<feature type="site" description="Transition state stabilizer" evidence="10">
    <location>
        <position position="406"/>
    </location>
</feature>
<dbReference type="InterPro" id="IPR027268">
    <property type="entry name" value="Peptidase_M4/M1_CTD_sf"/>
</dbReference>